<dbReference type="Proteomes" id="UP001501153">
    <property type="component" value="Unassembled WGS sequence"/>
</dbReference>
<feature type="domain" description="HTH cro/C1-type" evidence="1">
    <location>
        <begin position="17"/>
        <end position="68"/>
    </location>
</feature>
<dbReference type="InterPro" id="IPR001387">
    <property type="entry name" value="Cro/C1-type_HTH"/>
</dbReference>
<dbReference type="PROSITE" id="PS50943">
    <property type="entry name" value="HTH_CROC1"/>
    <property type="match status" value="1"/>
</dbReference>
<organism evidence="2 3">
    <name type="scientific">Hymenobacter saemangeumensis</name>
    <dbReference type="NCBI Taxonomy" id="1084522"/>
    <lineage>
        <taxon>Bacteria</taxon>
        <taxon>Pseudomonadati</taxon>
        <taxon>Bacteroidota</taxon>
        <taxon>Cytophagia</taxon>
        <taxon>Cytophagales</taxon>
        <taxon>Hymenobacteraceae</taxon>
        <taxon>Hymenobacter</taxon>
    </lineage>
</organism>
<reference evidence="3" key="1">
    <citation type="journal article" date="2019" name="Int. J. Syst. Evol. Microbiol.">
        <title>The Global Catalogue of Microorganisms (GCM) 10K type strain sequencing project: providing services to taxonomists for standard genome sequencing and annotation.</title>
        <authorList>
            <consortium name="The Broad Institute Genomics Platform"/>
            <consortium name="The Broad Institute Genome Sequencing Center for Infectious Disease"/>
            <person name="Wu L."/>
            <person name="Ma J."/>
        </authorList>
    </citation>
    <scope>NUCLEOTIDE SEQUENCE [LARGE SCALE GENOMIC DNA]</scope>
    <source>
        <strain evidence="3">JCM 17923</strain>
    </source>
</reference>
<evidence type="ECO:0000313" key="2">
    <source>
        <dbReference type="EMBL" id="GAA4358799.1"/>
    </source>
</evidence>
<accession>A0ABP8IH73</accession>
<dbReference type="EMBL" id="BAABGZ010000028">
    <property type="protein sequence ID" value="GAA4358799.1"/>
    <property type="molecule type" value="Genomic_DNA"/>
</dbReference>
<gene>
    <name evidence="2" type="ORF">GCM10023185_24780</name>
</gene>
<dbReference type="Gene3D" id="1.10.260.40">
    <property type="entry name" value="lambda repressor-like DNA-binding domains"/>
    <property type="match status" value="1"/>
</dbReference>
<proteinExistence type="predicted"/>
<keyword evidence="3" id="KW-1185">Reference proteome</keyword>
<evidence type="ECO:0000313" key="3">
    <source>
        <dbReference type="Proteomes" id="UP001501153"/>
    </source>
</evidence>
<sequence length="82" mass="9162">MAAKHTSPLLHELARRLKAARETRKLTLQEVYDATGIHVGRIESSRVNITVLTLATLCQHYQIRLAAVVEELEALVEGTDQI</sequence>
<dbReference type="CDD" id="cd00093">
    <property type="entry name" value="HTH_XRE"/>
    <property type="match status" value="1"/>
</dbReference>
<protein>
    <recommendedName>
        <fullName evidence="1">HTH cro/C1-type domain-containing protein</fullName>
    </recommendedName>
</protein>
<dbReference type="SMART" id="SM00530">
    <property type="entry name" value="HTH_XRE"/>
    <property type="match status" value="1"/>
</dbReference>
<dbReference type="InterPro" id="IPR010982">
    <property type="entry name" value="Lambda_DNA-bd_dom_sf"/>
</dbReference>
<name>A0ABP8IH73_9BACT</name>
<evidence type="ECO:0000259" key="1">
    <source>
        <dbReference type="PROSITE" id="PS50943"/>
    </source>
</evidence>
<dbReference type="SUPFAM" id="SSF47413">
    <property type="entry name" value="lambda repressor-like DNA-binding domains"/>
    <property type="match status" value="1"/>
</dbReference>
<comment type="caution">
    <text evidence="2">The sequence shown here is derived from an EMBL/GenBank/DDBJ whole genome shotgun (WGS) entry which is preliminary data.</text>
</comment>